<gene>
    <name evidence="3" type="ORF">Fadolivirus_1_849</name>
</gene>
<dbReference type="InterPro" id="IPR050745">
    <property type="entry name" value="Multifunctional_regulatory"/>
</dbReference>
<dbReference type="PROSITE" id="PS50297">
    <property type="entry name" value="ANK_REP_REGION"/>
    <property type="match status" value="1"/>
</dbReference>
<dbReference type="InterPro" id="IPR002110">
    <property type="entry name" value="Ankyrin_rpt"/>
</dbReference>
<dbReference type="PANTHER" id="PTHR24189:SF50">
    <property type="entry name" value="ANKYRIN REPEAT AND SOCS BOX PROTEIN 2"/>
    <property type="match status" value="1"/>
</dbReference>
<reference evidence="3 4" key="1">
    <citation type="submission" date="2020-04" db="EMBL/GenBank/DDBJ databases">
        <title>Advantages and limits of metagenomic assembly and binning of a giant virus.</title>
        <authorList>
            <person name="Schulz F."/>
            <person name="Andreani J."/>
            <person name="Francis R."/>
            <person name="Boudjemaa H."/>
            <person name="Bou Khalil J.Y."/>
            <person name="Lee J."/>
            <person name="La Scola B."/>
            <person name="Woyke T."/>
        </authorList>
    </citation>
    <scope>NUCLEOTIDE SEQUENCE [LARGE SCALE GENOMIC DNA]</scope>
    <source>
        <strain evidence="3 4">FV1/VV64</strain>
    </source>
</reference>
<protein>
    <submittedName>
        <fullName evidence="3">Ankyrin repeat protein</fullName>
    </submittedName>
</protein>
<evidence type="ECO:0000313" key="3">
    <source>
        <dbReference type="EMBL" id="QKF94307.1"/>
    </source>
</evidence>
<evidence type="ECO:0000256" key="1">
    <source>
        <dbReference type="ARBA" id="ARBA00022737"/>
    </source>
</evidence>
<dbReference type="Pfam" id="PF12796">
    <property type="entry name" value="Ank_2"/>
    <property type="match status" value="1"/>
</dbReference>
<dbReference type="PANTHER" id="PTHR24189">
    <property type="entry name" value="MYOTROPHIN"/>
    <property type="match status" value="1"/>
</dbReference>
<organism evidence="3 4">
    <name type="scientific">Fadolivirus FV1/VV64</name>
    <dbReference type="NCBI Taxonomy" id="3070911"/>
    <lineage>
        <taxon>Viruses</taxon>
        <taxon>Varidnaviria</taxon>
        <taxon>Bamfordvirae</taxon>
        <taxon>Nucleocytoviricota</taxon>
        <taxon>Megaviricetes</taxon>
        <taxon>Imitervirales</taxon>
        <taxon>Mimiviridae</taxon>
        <taxon>Klosneuvirinae</taxon>
        <taxon>Fadolivirus</taxon>
        <taxon>Fadolivirus algeromassiliense</taxon>
    </lineage>
</organism>
<dbReference type="EMBL" id="MT418680">
    <property type="protein sequence ID" value="QKF94307.1"/>
    <property type="molecule type" value="Genomic_DNA"/>
</dbReference>
<sequence length="218" mass="25047">MNVINAILAGNEEEFNKSLDGVDINFTNNGFTLLWVAINGSMTRPQTKKTEFANYNIITILLNKGADPNKKCILMTPLYAAVYHNRPDIVRLLLLSGANPNEPSLLKCLNKKMMLELPLHLAIREISTEIVKLLLLHDVLYNKITLDKVIYGVRKANKDANNSFNYEIYKKLKNIFEILKNNYNNAFEDRVSDLMSKFPKTGTYENYYSCFQKINKDQ</sequence>
<keyword evidence="1" id="KW-0677">Repeat</keyword>
<evidence type="ECO:0000313" key="4">
    <source>
        <dbReference type="Proteomes" id="UP001162001"/>
    </source>
</evidence>
<proteinExistence type="predicted"/>
<accession>A0A7D3QUN6</accession>
<name>A0A7D3QUN6_9VIRU</name>
<dbReference type="Proteomes" id="UP001162001">
    <property type="component" value="Segment"/>
</dbReference>
<dbReference type="Gene3D" id="1.25.40.20">
    <property type="entry name" value="Ankyrin repeat-containing domain"/>
    <property type="match status" value="1"/>
</dbReference>
<dbReference type="SUPFAM" id="SSF48403">
    <property type="entry name" value="Ankyrin repeat"/>
    <property type="match status" value="1"/>
</dbReference>
<dbReference type="InterPro" id="IPR036770">
    <property type="entry name" value="Ankyrin_rpt-contain_sf"/>
</dbReference>
<dbReference type="PROSITE" id="PS50088">
    <property type="entry name" value="ANK_REPEAT"/>
    <property type="match status" value="1"/>
</dbReference>
<dbReference type="SMART" id="SM00248">
    <property type="entry name" value="ANK"/>
    <property type="match status" value="3"/>
</dbReference>
<keyword evidence="2" id="KW-0040">ANK repeat</keyword>
<keyword evidence="4" id="KW-1185">Reference proteome</keyword>
<evidence type="ECO:0000256" key="2">
    <source>
        <dbReference type="ARBA" id="ARBA00023043"/>
    </source>
</evidence>